<dbReference type="InterPro" id="IPR005495">
    <property type="entry name" value="LptG/LptF_permease"/>
</dbReference>
<evidence type="ECO:0000256" key="5">
    <source>
        <dbReference type="ARBA" id="ARBA00023136"/>
    </source>
</evidence>
<feature type="transmembrane region" description="Helical" evidence="6">
    <location>
        <begin position="306"/>
        <end position="323"/>
    </location>
</feature>
<evidence type="ECO:0000313" key="7">
    <source>
        <dbReference type="EMBL" id="RFC54520.1"/>
    </source>
</evidence>
<keyword evidence="3 6" id="KW-0812">Transmembrane</keyword>
<feature type="transmembrane region" description="Helical" evidence="6">
    <location>
        <begin position="12"/>
        <end position="34"/>
    </location>
</feature>
<dbReference type="PANTHER" id="PTHR33529">
    <property type="entry name" value="SLR0882 PROTEIN-RELATED"/>
    <property type="match status" value="1"/>
</dbReference>
<comment type="caution">
    <text evidence="7">The sequence shown here is derived from an EMBL/GenBank/DDBJ whole genome shotgun (WGS) entry which is preliminary data.</text>
</comment>
<feature type="transmembrane region" description="Helical" evidence="6">
    <location>
        <begin position="282"/>
        <end position="299"/>
    </location>
</feature>
<proteinExistence type="predicted"/>
<evidence type="ECO:0000256" key="4">
    <source>
        <dbReference type="ARBA" id="ARBA00022989"/>
    </source>
</evidence>
<evidence type="ECO:0000256" key="2">
    <source>
        <dbReference type="ARBA" id="ARBA00022475"/>
    </source>
</evidence>
<accession>A0A3E1EY82</accession>
<dbReference type="GO" id="GO:0043190">
    <property type="term" value="C:ATP-binding cassette (ABC) transporter complex"/>
    <property type="evidence" value="ECO:0007669"/>
    <property type="project" value="TreeGrafter"/>
</dbReference>
<dbReference type="Proteomes" id="UP000257127">
    <property type="component" value="Unassembled WGS sequence"/>
</dbReference>
<reference evidence="7 8" key="1">
    <citation type="submission" date="2018-08" db="EMBL/GenBank/DDBJ databases">
        <title>The draft genome squence of Brumimicrobium sp. N62.</title>
        <authorList>
            <person name="Du Z.-J."/>
            <person name="Luo H.-R."/>
        </authorList>
    </citation>
    <scope>NUCLEOTIDE SEQUENCE [LARGE SCALE GENOMIC DNA]</scope>
    <source>
        <strain evidence="7 8">N62</strain>
    </source>
</reference>
<keyword evidence="8" id="KW-1185">Reference proteome</keyword>
<sequence>MLKILDRYIIKKYLITFFFMLGVIMILAMVFDLAERVGDFIEKEAPIRAIIFDYYLNFLVYFGNLFSPLIVFVSVIWFTAKMAQNTEIIPMLNSGRPFRRILRPYMIGATILMLISLVLNHVVLPESNKVRLQFEENYYRNVRTVTDYFAEYPGKKVVYFDSYRSDKSRALGFVMENRDENDNLVSVLKANQVVNPDSTDVWRLNDYHIRYIGNPNDELVYPPNSGEYLDTILPFKLSEMAQRGTVVQTMGFNEINDFIDLERQKGSPDIAFYEIELHQRTSFPFATYVLTLIGLSVSSRKTRGGIGANIAIGLFLAFLYIFAMKVTSVAAENVGFPAIIAVWIPNIIFAVLGLILYRYAPK</sequence>
<name>A0A3E1EY82_9FLAO</name>
<keyword evidence="5 6" id="KW-0472">Membrane</keyword>
<comment type="subcellular location">
    <subcellularLocation>
        <location evidence="1">Cell membrane</location>
        <topology evidence="1">Multi-pass membrane protein</topology>
    </subcellularLocation>
</comment>
<dbReference type="EMBL" id="QURB01000003">
    <property type="protein sequence ID" value="RFC54520.1"/>
    <property type="molecule type" value="Genomic_DNA"/>
</dbReference>
<protein>
    <submittedName>
        <fullName evidence="7">YjgP/YjgQ family permease</fullName>
    </submittedName>
</protein>
<dbReference type="PANTHER" id="PTHR33529:SF8">
    <property type="entry name" value="PERMEASE, YJGP_YJGQ FAMILY"/>
    <property type="match status" value="1"/>
</dbReference>
<evidence type="ECO:0000256" key="6">
    <source>
        <dbReference type="SAM" id="Phobius"/>
    </source>
</evidence>
<dbReference type="AlphaFoldDB" id="A0A3E1EY82"/>
<dbReference type="OrthoDB" id="9807977at2"/>
<dbReference type="Pfam" id="PF03739">
    <property type="entry name" value="LptF_LptG"/>
    <property type="match status" value="1"/>
</dbReference>
<evidence type="ECO:0000313" key="8">
    <source>
        <dbReference type="Proteomes" id="UP000257127"/>
    </source>
</evidence>
<keyword evidence="2" id="KW-1003">Cell membrane</keyword>
<feature type="transmembrane region" description="Helical" evidence="6">
    <location>
        <begin position="101"/>
        <end position="124"/>
    </location>
</feature>
<feature type="transmembrane region" description="Helical" evidence="6">
    <location>
        <begin position="335"/>
        <end position="357"/>
    </location>
</feature>
<evidence type="ECO:0000256" key="3">
    <source>
        <dbReference type="ARBA" id="ARBA00022692"/>
    </source>
</evidence>
<organism evidence="7 8">
    <name type="scientific">Brumimicrobium aurantiacum</name>
    <dbReference type="NCBI Taxonomy" id="1737063"/>
    <lineage>
        <taxon>Bacteria</taxon>
        <taxon>Pseudomonadati</taxon>
        <taxon>Bacteroidota</taxon>
        <taxon>Flavobacteriia</taxon>
        <taxon>Flavobacteriales</taxon>
        <taxon>Crocinitomicaceae</taxon>
        <taxon>Brumimicrobium</taxon>
    </lineage>
</organism>
<dbReference type="GO" id="GO:0015920">
    <property type="term" value="P:lipopolysaccharide transport"/>
    <property type="evidence" value="ECO:0007669"/>
    <property type="project" value="TreeGrafter"/>
</dbReference>
<dbReference type="RefSeq" id="WP_116880355.1">
    <property type="nucleotide sequence ID" value="NZ_QURB01000003.1"/>
</dbReference>
<evidence type="ECO:0000256" key="1">
    <source>
        <dbReference type="ARBA" id="ARBA00004651"/>
    </source>
</evidence>
<gene>
    <name evidence="7" type="ORF">DXU93_05905</name>
</gene>
<keyword evidence="4 6" id="KW-1133">Transmembrane helix</keyword>
<feature type="transmembrane region" description="Helical" evidence="6">
    <location>
        <begin position="54"/>
        <end position="80"/>
    </location>
</feature>